<evidence type="ECO:0000313" key="3">
    <source>
        <dbReference type="EMBL" id="KAK2945847.1"/>
    </source>
</evidence>
<keyword evidence="2" id="KW-0732">Signal</keyword>
<name>A0ABQ9X2C1_9EUKA</name>
<sequence length="236" mass="25976">MILSSIALISIITTSLVSFGDIFEDQRRIGSLIGSNTGCELLDDPLICVHQKQCSYCAQLSVPDSNTIQGCVSGSFFYGWSATYNATCPLRRLYHLQTVLSGSTVLILCCIVLLIFVVCVITFACSCGVQCLWKKDAKEFQNIQKLLENADIFDPVCVSQQNYGATAVCTPLPDQGQYQTAHNPFHQLEYPHFTRNPDGTHISSRMAESVLGLAEQGIIDPQRTLSTGSFHTSDRH</sequence>
<dbReference type="Proteomes" id="UP001281761">
    <property type="component" value="Unassembled WGS sequence"/>
</dbReference>
<keyword evidence="4" id="KW-1185">Reference proteome</keyword>
<reference evidence="3 4" key="1">
    <citation type="journal article" date="2022" name="bioRxiv">
        <title>Genomics of Preaxostyla Flagellates Illuminates Evolutionary Transitions and the Path Towards Mitochondrial Loss.</title>
        <authorList>
            <person name="Novak L.V.F."/>
            <person name="Treitli S.C."/>
            <person name="Pyrih J."/>
            <person name="Halakuc P."/>
            <person name="Pipaliya S.V."/>
            <person name="Vacek V."/>
            <person name="Brzon O."/>
            <person name="Soukal P."/>
            <person name="Eme L."/>
            <person name="Dacks J.B."/>
            <person name="Karnkowska A."/>
            <person name="Elias M."/>
            <person name="Hampl V."/>
        </authorList>
    </citation>
    <scope>NUCLEOTIDE SEQUENCE [LARGE SCALE GENOMIC DNA]</scope>
    <source>
        <strain evidence="3">NAU3</strain>
        <tissue evidence="3">Gut</tissue>
    </source>
</reference>
<gene>
    <name evidence="3" type="ORF">BLNAU_19215</name>
</gene>
<organism evidence="3 4">
    <name type="scientific">Blattamonas nauphoetae</name>
    <dbReference type="NCBI Taxonomy" id="2049346"/>
    <lineage>
        <taxon>Eukaryota</taxon>
        <taxon>Metamonada</taxon>
        <taxon>Preaxostyla</taxon>
        <taxon>Oxymonadida</taxon>
        <taxon>Blattamonas</taxon>
    </lineage>
</organism>
<keyword evidence="1" id="KW-0472">Membrane</keyword>
<feature type="transmembrane region" description="Helical" evidence="1">
    <location>
        <begin position="99"/>
        <end position="124"/>
    </location>
</feature>
<evidence type="ECO:0000256" key="2">
    <source>
        <dbReference type="SAM" id="SignalP"/>
    </source>
</evidence>
<keyword evidence="1" id="KW-1133">Transmembrane helix</keyword>
<keyword evidence="1" id="KW-0812">Transmembrane</keyword>
<protein>
    <submittedName>
        <fullName evidence="3">Uncharacterized protein</fullName>
    </submittedName>
</protein>
<proteinExistence type="predicted"/>
<feature type="signal peptide" evidence="2">
    <location>
        <begin position="1"/>
        <end position="19"/>
    </location>
</feature>
<evidence type="ECO:0000313" key="4">
    <source>
        <dbReference type="Proteomes" id="UP001281761"/>
    </source>
</evidence>
<accession>A0ABQ9X2C1</accession>
<evidence type="ECO:0000256" key="1">
    <source>
        <dbReference type="SAM" id="Phobius"/>
    </source>
</evidence>
<comment type="caution">
    <text evidence="3">The sequence shown here is derived from an EMBL/GenBank/DDBJ whole genome shotgun (WGS) entry which is preliminary data.</text>
</comment>
<dbReference type="EMBL" id="JARBJD010000245">
    <property type="protein sequence ID" value="KAK2945847.1"/>
    <property type="molecule type" value="Genomic_DNA"/>
</dbReference>
<feature type="chain" id="PRO_5046575698" evidence="2">
    <location>
        <begin position="20"/>
        <end position="236"/>
    </location>
</feature>